<dbReference type="AlphaFoldDB" id="A0A518I6X8"/>
<name>A0A518I6X8_9PLAN</name>
<dbReference type="EMBL" id="CP037452">
    <property type="protein sequence ID" value="QDV48830.1"/>
    <property type="molecule type" value="Genomic_DNA"/>
</dbReference>
<sequence length="59" mass="6564">MFAKKNKKENREDISCVKGECHKQKCVKDIGIASYISKTDLQAHDGGKDNLKPDQGSDI</sequence>
<dbReference type="RefSeq" id="WP_145306101.1">
    <property type="nucleotide sequence ID" value="NZ_CP037452.1"/>
</dbReference>
<proteinExistence type="predicted"/>
<organism evidence="1 2">
    <name type="scientific">Gimesia fumaroli</name>
    <dbReference type="NCBI Taxonomy" id="2527976"/>
    <lineage>
        <taxon>Bacteria</taxon>
        <taxon>Pseudomonadati</taxon>
        <taxon>Planctomycetota</taxon>
        <taxon>Planctomycetia</taxon>
        <taxon>Planctomycetales</taxon>
        <taxon>Planctomycetaceae</taxon>
        <taxon>Gimesia</taxon>
    </lineage>
</organism>
<evidence type="ECO:0000313" key="1">
    <source>
        <dbReference type="EMBL" id="QDV48830.1"/>
    </source>
</evidence>
<keyword evidence="2" id="KW-1185">Reference proteome</keyword>
<evidence type="ECO:0000313" key="2">
    <source>
        <dbReference type="Proteomes" id="UP000318313"/>
    </source>
</evidence>
<reference evidence="1 2" key="1">
    <citation type="submission" date="2019-03" db="EMBL/GenBank/DDBJ databases">
        <title>Deep-cultivation of Planctomycetes and their phenomic and genomic characterization uncovers novel biology.</title>
        <authorList>
            <person name="Wiegand S."/>
            <person name="Jogler M."/>
            <person name="Boedeker C."/>
            <person name="Pinto D."/>
            <person name="Vollmers J."/>
            <person name="Rivas-Marin E."/>
            <person name="Kohn T."/>
            <person name="Peeters S.H."/>
            <person name="Heuer A."/>
            <person name="Rast P."/>
            <person name="Oberbeckmann S."/>
            <person name="Bunk B."/>
            <person name="Jeske O."/>
            <person name="Meyerdierks A."/>
            <person name="Storesund J.E."/>
            <person name="Kallscheuer N."/>
            <person name="Luecker S."/>
            <person name="Lage O.M."/>
            <person name="Pohl T."/>
            <person name="Merkel B.J."/>
            <person name="Hornburger P."/>
            <person name="Mueller R.-W."/>
            <person name="Bruemmer F."/>
            <person name="Labrenz M."/>
            <person name="Spormann A.M."/>
            <person name="Op den Camp H."/>
            <person name="Overmann J."/>
            <person name="Amann R."/>
            <person name="Jetten M.S.M."/>
            <person name="Mascher T."/>
            <person name="Medema M.H."/>
            <person name="Devos D.P."/>
            <person name="Kaster A.-K."/>
            <person name="Ovreas L."/>
            <person name="Rohde M."/>
            <person name="Galperin M.Y."/>
            <person name="Jogler C."/>
        </authorList>
    </citation>
    <scope>NUCLEOTIDE SEQUENCE [LARGE SCALE GENOMIC DNA]</scope>
    <source>
        <strain evidence="1 2">Enr17</strain>
    </source>
</reference>
<accession>A0A518I6X8</accession>
<protein>
    <submittedName>
        <fullName evidence="1">Uncharacterized protein</fullName>
    </submittedName>
</protein>
<dbReference type="KEGG" id="gfm:Enr17x_08440"/>
<dbReference type="Proteomes" id="UP000318313">
    <property type="component" value="Chromosome"/>
</dbReference>
<gene>
    <name evidence="1" type="ORF">Enr17x_08440</name>
</gene>